<proteinExistence type="inferred from homology"/>
<reference evidence="10" key="1">
    <citation type="submission" date="2013-05" db="EMBL/GenBank/DDBJ databases">
        <authorList>
            <person name="Yim A.K.Y."/>
            <person name="Chan T.F."/>
            <person name="Ji K.M."/>
            <person name="Liu X.Y."/>
            <person name="Zhou J.W."/>
            <person name="Li R.Q."/>
            <person name="Yang K.Y."/>
            <person name="Li J."/>
            <person name="Li M."/>
            <person name="Law P.T.W."/>
            <person name="Wu Y.L."/>
            <person name="Cai Z.L."/>
            <person name="Qin H."/>
            <person name="Bao Y."/>
            <person name="Leung R.K.K."/>
            <person name="Ng P.K.S."/>
            <person name="Zou J."/>
            <person name="Zhong X.J."/>
            <person name="Ran P.X."/>
            <person name="Zhong N.S."/>
            <person name="Liu Z.G."/>
            <person name="Tsui S.K.W."/>
        </authorList>
    </citation>
    <scope>NUCLEOTIDE SEQUENCE</scope>
    <source>
        <strain evidence="10">Derf</strain>
        <tissue evidence="10">Whole organism</tissue>
    </source>
</reference>
<dbReference type="InterPro" id="IPR001148">
    <property type="entry name" value="CA_dom"/>
</dbReference>
<keyword evidence="7" id="KW-0812">Transmembrane</keyword>
<feature type="chain" id="PRO_5037226456" description="carbonic anhydrase" evidence="8">
    <location>
        <begin position="30"/>
        <end position="344"/>
    </location>
</feature>
<feature type="transmembrane region" description="Helical" evidence="7">
    <location>
        <begin position="318"/>
        <end position="337"/>
    </location>
</feature>
<dbReference type="InterPro" id="IPR023561">
    <property type="entry name" value="Carbonic_anhydrase_a-class"/>
</dbReference>
<dbReference type="EMBL" id="ASGP02000001">
    <property type="protein sequence ID" value="KAH9527129.1"/>
    <property type="molecule type" value="Genomic_DNA"/>
</dbReference>
<dbReference type="PANTHER" id="PTHR18952:SF265">
    <property type="entry name" value="CARBONIC ANHYDRASE"/>
    <property type="match status" value="1"/>
</dbReference>
<dbReference type="SUPFAM" id="SSF51069">
    <property type="entry name" value="Carbonic anhydrase"/>
    <property type="match status" value="1"/>
</dbReference>
<keyword evidence="3" id="KW-0479">Metal-binding</keyword>
<evidence type="ECO:0000313" key="10">
    <source>
        <dbReference type="EMBL" id="KAH9527129.1"/>
    </source>
</evidence>
<comment type="caution">
    <text evidence="10">The sequence shown here is derived from an EMBL/GenBank/DDBJ whole genome shotgun (WGS) entry which is preliminary data.</text>
</comment>
<evidence type="ECO:0000256" key="8">
    <source>
        <dbReference type="SAM" id="SignalP"/>
    </source>
</evidence>
<accession>A0A922ID51</accession>
<reference evidence="10" key="2">
    <citation type="journal article" date="2022" name="Res Sq">
        <title>Comparative Genomics Reveals Insights into the Divergent Evolution of Astigmatic Mites and Household Pest Adaptations.</title>
        <authorList>
            <person name="Xiong Q."/>
            <person name="Wan A.T.-Y."/>
            <person name="Liu X.-Y."/>
            <person name="Fung C.S.-H."/>
            <person name="Xiao X."/>
            <person name="Malainual N."/>
            <person name="Hou J."/>
            <person name="Wang L."/>
            <person name="Wang M."/>
            <person name="Yang K."/>
            <person name="Cui Y."/>
            <person name="Leung E."/>
            <person name="Nong W."/>
            <person name="Shin S.-K."/>
            <person name="Au S."/>
            <person name="Jeong K.Y."/>
            <person name="Chew F.T."/>
            <person name="Hui J."/>
            <person name="Leung T.F."/>
            <person name="Tungtrongchitr A."/>
            <person name="Zhong N."/>
            <person name="Liu Z."/>
            <person name="Tsui S."/>
        </authorList>
    </citation>
    <scope>NUCLEOTIDE SEQUENCE</scope>
    <source>
        <strain evidence="10">Derf</strain>
        <tissue evidence="10">Whole organism</tissue>
    </source>
</reference>
<protein>
    <recommendedName>
        <fullName evidence="2">carbonic anhydrase</fullName>
        <ecNumber evidence="2">4.2.1.1</ecNumber>
    </recommendedName>
</protein>
<evidence type="ECO:0000259" key="9">
    <source>
        <dbReference type="PROSITE" id="PS51144"/>
    </source>
</evidence>
<dbReference type="PROSITE" id="PS51144">
    <property type="entry name" value="ALPHA_CA_2"/>
    <property type="match status" value="1"/>
</dbReference>
<keyword evidence="11" id="KW-1185">Reference proteome</keyword>
<comment type="similarity">
    <text evidence="1">Belongs to the alpha-carbonic anhydrase family.</text>
</comment>
<evidence type="ECO:0000256" key="4">
    <source>
        <dbReference type="ARBA" id="ARBA00022833"/>
    </source>
</evidence>
<dbReference type="Gene3D" id="3.10.200.10">
    <property type="entry name" value="Alpha carbonic anhydrase"/>
    <property type="match status" value="1"/>
</dbReference>
<organism evidence="10 11">
    <name type="scientific">Dermatophagoides farinae</name>
    <name type="common">American house dust mite</name>
    <dbReference type="NCBI Taxonomy" id="6954"/>
    <lineage>
        <taxon>Eukaryota</taxon>
        <taxon>Metazoa</taxon>
        <taxon>Ecdysozoa</taxon>
        <taxon>Arthropoda</taxon>
        <taxon>Chelicerata</taxon>
        <taxon>Arachnida</taxon>
        <taxon>Acari</taxon>
        <taxon>Acariformes</taxon>
        <taxon>Sarcoptiformes</taxon>
        <taxon>Astigmata</taxon>
        <taxon>Psoroptidia</taxon>
        <taxon>Analgoidea</taxon>
        <taxon>Pyroglyphidae</taxon>
        <taxon>Dermatophagoidinae</taxon>
        <taxon>Dermatophagoides</taxon>
    </lineage>
</organism>
<dbReference type="PANTHER" id="PTHR18952">
    <property type="entry name" value="CARBONIC ANHYDRASE"/>
    <property type="match status" value="1"/>
</dbReference>
<keyword evidence="5" id="KW-0456">Lyase</keyword>
<evidence type="ECO:0000256" key="7">
    <source>
        <dbReference type="SAM" id="Phobius"/>
    </source>
</evidence>
<keyword evidence="4" id="KW-0862">Zinc</keyword>
<evidence type="ECO:0000256" key="2">
    <source>
        <dbReference type="ARBA" id="ARBA00012925"/>
    </source>
</evidence>
<evidence type="ECO:0000313" key="11">
    <source>
        <dbReference type="Proteomes" id="UP000790347"/>
    </source>
</evidence>
<feature type="domain" description="Alpha-carbonic anhydrase" evidence="9">
    <location>
        <begin position="31"/>
        <end position="296"/>
    </location>
</feature>
<dbReference type="Proteomes" id="UP000790347">
    <property type="component" value="Unassembled WGS sequence"/>
</dbReference>
<feature type="signal peptide" evidence="8">
    <location>
        <begin position="1"/>
        <end position="29"/>
    </location>
</feature>
<dbReference type="GO" id="GO:0008270">
    <property type="term" value="F:zinc ion binding"/>
    <property type="evidence" value="ECO:0007669"/>
    <property type="project" value="InterPro"/>
</dbReference>
<dbReference type="GO" id="GO:0004089">
    <property type="term" value="F:carbonate dehydratase activity"/>
    <property type="evidence" value="ECO:0007669"/>
    <property type="project" value="UniProtKB-EC"/>
</dbReference>
<evidence type="ECO:0000256" key="6">
    <source>
        <dbReference type="ARBA" id="ARBA00048348"/>
    </source>
</evidence>
<comment type="catalytic activity">
    <reaction evidence="6">
        <text>hydrogencarbonate + H(+) = CO2 + H2O</text>
        <dbReference type="Rhea" id="RHEA:10748"/>
        <dbReference type="ChEBI" id="CHEBI:15377"/>
        <dbReference type="ChEBI" id="CHEBI:15378"/>
        <dbReference type="ChEBI" id="CHEBI:16526"/>
        <dbReference type="ChEBI" id="CHEBI:17544"/>
        <dbReference type="EC" id="4.2.1.1"/>
    </reaction>
</comment>
<name>A0A922ID51_DERFA</name>
<keyword evidence="8" id="KW-0732">Signal</keyword>
<keyword evidence="7" id="KW-0472">Membrane</keyword>
<keyword evidence="7" id="KW-1133">Transmembrane helix</keyword>
<dbReference type="InterPro" id="IPR036398">
    <property type="entry name" value="CA_dom_sf"/>
</dbReference>
<dbReference type="AlphaFoldDB" id="A0A922ID51"/>
<evidence type="ECO:0000256" key="3">
    <source>
        <dbReference type="ARBA" id="ARBA00022723"/>
    </source>
</evidence>
<dbReference type="Pfam" id="PF00194">
    <property type="entry name" value="Carb_anhydrase"/>
    <property type="match status" value="1"/>
</dbReference>
<dbReference type="SMART" id="SM01057">
    <property type="entry name" value="Carb_anhydrase"/>
    <property type="match status" value="1"/>
</dbReference>
<sequence length="344" mass="39876">MSINNSMNKFSLFTFILILHHYYEIEVDAFQKWTYNDQKSWSDVSKECDDINQSPINIRYTDLIFNESLKIEFRNYNQPSANFRATNHGRSVQFDYIGNSILVPTITGSALNDEEFALEQFHFHWGIDPKIGSEHRINGHIYPIEVSMHLIHYNNKKYRSYNQALDARNGNVAVLAIFFNINKNDNDYNPGFDIISKKIQQLQTTHTNHSIDLQDQLILQLLLPNNTASFYRYHGSVTTPPCTSNVTWLIMDDPNEIEFNQYEKFLNVIDHKSGKKIGNNFRRLQEPNGRRIECSFLNNNAGGGSGDNHPHHKNSVNITMVIIFTLIIVDIVAFLTISKIYMFK</sequence>
<gene>
    <name evidence="10" type="primary">CA6</name>
    <name evidence="10" type="ORF">DERF_001170</name>
</gene>
<dbReference type="EC" id="4.2.1.1" evidence="2"/>
<evidence type="ECO:0000256" key="1">
    <source>
        <dbReference type="ARBA" id="ARBA00010718"/>
    </source>
</evidence>
<evidence type="ECO:0000256" key="5">
    <source>
        <dbReference type="ARBA" id="ARBA00023239"/>
    </source>
</evidence>